<dbReference type="Gene3D" id="1.25.40.10">
    <property type="entry name" value="Tetratricopeptide repeat domain"/>
    <property type="match status" value="1"/>
</dbReference>
<dbReference type="PANTHER" id="PTHR43289">
    <property type="entry name" value="MITOGEN-ACTIVATED PROTEIN KINASE KINASE KINASE 20-RELATED"/>
    <property type="match status" value="1"/>
</dbReference>
<dbReference type="PROSITE" id="PS50011">
    <property type="entry name" value="PROTEIN_KINASE_DOM"/>
    <property type="match status" value="1"/>
</dbReference>
<dbReference type="InterPro" id="IPR011990">
    <property type="entry name" value="TPR-like_helical_dom_sf"/>
</dbReference>
<dbReference type="InterPro" id="IPR011009">
    <property type="entry name" value="Kinase-like_dom_sf"/>
</dbReference>
<dbReference type="PROSITE" id="PS00108">
    <property type="entry name" value="PROTEIN_KINASE_ST"/>
    <property type="match status" value="1"/>
</dbReference>
<dbReference type="Pfam" id="PF00069">
    <property type="entry name" value="Pkinase"/>
    <property type="match status" value="1"/>
</dbReference>
<dbReference type="PANTHER" id="PTHR43289:SF6">
    <property type="entry name" value="SERINE_THREONINE-PROTEIN KINASE NEKL-3"/>
    <property type="match status" value="1"/>
</dbReference>
<keyword evidence="4" id="KW-0547">Nucleotide-binding</keyword>
<dbReference type="Gene3D" id="1.10.510.10">
    <property type="entry name" value="Transferase(Phosphotransferase) domain 1"/>
    <property type="match status" value="1"/>
</dbReference>
<reference evidence="8 9" key="1">
    <citation type="submission" date="2017-06" db="EMBL/GenBank/DDBJ databases">
        <authorList>
            <person name="Kim H.J."/>
            <person name="Triplett B.A."/>
        </authorList>
    </citation>
    <scope>NUCLEOTIDE SEQUENCE [LARGE SCALE GENOMIC DNA]</scope>
    <source>
        <strain evidence="8 9">CGMCC 4.2132</strain>
    </source>
</reference>
<evidence type="ECO:0000256" key="2">
    <source>
        <dbReference type="ARBA" id="ARBA00022527"/>
    </source>
</evidence>
<dbReference type="InterPro" id="IPR008271">
    <property type="entry name" value="Ser/Thr_kinase_AS"/>
</dbReference>
<evidence type="ECO:0000256" key="5">
    <source>
        <dbReference type="ARBA" id="ARBA00022777"/>
    </source>
</evidence>
<dbReference type="CDD" id="cd14014">
    <property type="entry name" value="STKc_PknB_like"/>
    <property type="match status" value="1"/>
</dbReference>
<evidence type="ECO:0000256" key="4">
    <source>
        <dbReference type="ARBA" id="ARBA00022741"/>
    </source>
</evidence>
<keyword evidence="5 8" id="KW-0418">Kinase</keyword>
<evidence type="ECO:0000256" key="6">
    <source>
        <dbReference type="ARBA" id="ARBA00022840"/>
    </source>
</evidence>
<dbReference type="EMBL" id="FZOD01000088">
    <property type="protein sequence ID" value="SNT62172.1"/>
    <property type="molecule type" value="Genomic_DNA"/>
</dbReference>
<dbReference type="GO" id="GO:0004674">
    <property type="term" value="F:protein serine/threonine kinase activity"/>
    <property type="evidence" value="ECO:0007669"/>
    <property type="project" value="UniProtKB-KW"/>
</dbReference>
<evidence type="ECO:0000256" key="3">
    <source>
        <dbReference type="ARBA" id="ARBA00022679"/>
    </source>
</evidence>
<organism evidence="8 9">
    <name type="scientific">Streptosporangium subroseum</name>
    <dbReference type="NCBI Taxonomy" id="106412"/>
    <lineage>
        <taxon>Bacteria</taxon>
        <taxon>Bacillati</taxon>
        <taxon>Actinomycetota</taxon>
        <taxon>Actinomycetes</taxon>
        <taxon>Streptosporangiales</taxon>
        <taxon>Streptosporangiaceae</taxon>
        <taxon>Streptosporangium</taxon>
    </lineage>
</organism>
<evidence type="ECO:0000256" key="1">
    <source>
        <dbReference type="ARBA" id="ARBA00012513"/>
    </source>
</evidence>
<dbReference type="Proteomes" id="UP000198282">
    <property type="component" value="Unassembled WGS sequence"/>
</dbReference>
<dbReference type="Gene3D" id="3.30.200.20">
    <property type="entry name" value="Phosphorylase Kinase, domain 1"/>
    <property type="match status" value="1"/>
</dbReference>
<protein>
    <recommendedName>
        <fullName evidence="1">non-specific serine/threonine protein kinase</fullName>
        <ecNumber evidence="1">2.7.11.1</ecNumber>
    </recommendedName>
</protein>
<evidence type="ECO:0000313" key="8">
    <source>
        <dbReference type="EMBL" id="SNT62172.1"/>
    </source>
</evidence>
<dbReference type="RefSeq" id="WP_245878936.1">
    <property type="nucleotide sequence ID" value="NZ_FZOD01000088.1"/>
</dbReference>
<feature type="domain" description="Protein kinase" evidence="7">
    <location>
        <begin position="12"/>
        <end position="275"/>
    </location>
</feature>
<keyword evidence="3" id="KW-0808">Transferase</keyword>
<dbReference type="EC" id="2.7.11.1" evidence="1"/>
<dbReference type="GO" id="GO:0005524">
    <property type="term" value="F:ATP binding"/>
    <property type="evidence" value="ECO:0007669"/>
    <property type="project" value="UniProtKB-KW"/>
</dbReference>
<keyword evidence="6" id="KW-0067">ATP-binding</keyword>
<dbReference type="SMART" id="SM00220">
    <property type="entry name" value="S_TKc"/>
    <property type="match status" value="1"/>
</dbReference>
<keyword evidence="9" id="KW-1185">Reference proteome</keyword>
<dbReference type="SUPFAM" id="SSF56112">
    <property type="entry name" value="Protein kinase-like (PK-like)"/>
    <property type="match status" value="1"/>
</dbReference>
<sequence length="519" mass="56963">MGRWVTVGGRYELDPLSRRSGGMGEVWFGYDKRLDRQVAVKFIKVSRFPDGRPDEELARRFVRESRITARLEHPGVPTIYDCGSHGDDLYLVMQLVNGCSISSLLDETEVPIAWAVSIAAQVCSVLAVAHANSLVHRDLKPANLMLCPDGTVKVLDFGIAATLVSPNATRLTRTGEVLGTPAYMPPEQAMSGAACPQSDLYSLGVILDEMLAGENQFAAPTALAAMRNHTDIPPRPLRTRRRDVPEGLERLVLWLLAKTPEKRVPSADVAYERLLEFCHDLPPFPGYVNLDTPHPVRMYATVVGRITPPAESRNRRPTDPVRPARIRHAGGTAQIGLHDIEHARKDAEALKAESRFSQAADVLAEMVGPAAGAFGSMSSSVVNLRIDLAEVLFLGGDYRRAAPEFHRLAADVAKIEGPGNNLALRCRLMAANCHAAVGETSVALTQLHRLLTDEQRFGADEERVLELRCQIGLLEFGSGNRAQAKRTLGGLLSDLERRYGQHHPDVGKVREILENLDNR</sequence>
<gene>
    <name evidence="8" type="ORF">SAMN05216276_108825</name>
</gene>
<proteinExistence type="predicted"/>
<name>A0A239P5D1_9ACTN</name>
<dbReference type="InterPro" id="IPR000719">
    <property type="entry name" value="Prot_kinase_dom"/>
</dbReference>
<dbReference type="AlphaFoldDB" id="A0A239P5D1"/>
<evidence type="ECO:0000313" key="9">
    <source>
        <dbReference type="Proteomes" id="UP000198282"/>
    </source>
</evidence>
<evidence type="ECO:0000259" key="7">
    <source>
        <dbReference type="PROSITE" id="PS50011"/>
    </source>
</evidence>
<accession>A0A239P5D1</accession>
<keyword evidence="2 8" id="KW-0723">Serine/threonine-protein kinase</keyword>